<dbReference type="PRINTS" id="PR00195">
    <property type="entry name" value="DYNAMIN"/>
</dbReference>
<dbReference type="PROSITE" id="PS51718">
    <property type="entry name" value="G_DYNAMIN_2"/>
    <property type="match status" value="1"/>
</dbReference>
<evidence type="ECO:0000259" key="5">
    <source>
        <dbReference type="PROSITE" id="PS51718"/>
    </source>
</evidence>
<feature type="compositionally biased region" description="Polar residues" evidence="3">
    <location>
        <begin position="617"/>
        <end position="630"/>
    </location>
</feature>
<dbReference type="Proteomes" id="UP001497453">
    <property type="component" value="Chromosome 10"/>
</dbReference>
<dbReference type="InterPro" id="IPR045063">
    <property type="entry name" value="Dynamin_N"/>
</dbReference>
<dbReference type="InterPro" id="IPR020850">
    <property type="entry name" value="GED_dom"/>
</dbReference>
<accession>A0ABP1CSK3</accession>
<protein>
    <submittedName>
        <fullName evidence="6">Uncharacterized protein</fullName>
    </submittedName>
</protein>
<sequence>MTSHLSSADSSYAKRRKQHLALINQLRAIGAQADLDLPRIAVIGNQSAGKSSLVEAISGINVPRDAGTCTRCPMECRLSHSSDEWRCQVSIRWEFNEDGSRKDEVHEVPFGAVITSKADVELALRRAQAVVLNPRRDAAKFLRATVDELRAKGSHQLKFSRNTVCVDLQGPELTELAFVDLPGIIQNAESDTVQLVEDLVLSHIRGNCLILVTLPMSDDIENQKAAWLAKQEDPTGSRTIGVLTKPDTLPPGATKSRDLWLDVIGGRRYPLRHGYYCTRQPDDEERSNGITSQQARDAELDFFSKTVPWCRSTQQRRFGTNNLITSVSKLLSQIIDETLPKLQSEVDRQLKKCMDRLAVLPKPITTEPSSYILSLITAFCQDIRLNVHGDPGCAELVQANRQIYTTYKHDIRSSAPQFLPFVDASEMSSGGIEWLDIDDEDQQGDGGVCTQSLNLSPGNYVFLSDVKQHIDKSITRELPHNVPYAAKVSLMKASQSTWETDSQRCFDGVYRLLKQTMFQLIDKKFGRYEKLKTRLRHVVADLVETKHVDTWKHIETILKCESTPYTQNSHYLQVTKDKYLAKFKDARAGHTTLNEPPAKRRRRVAAEDTPLPENPARQDQPSGPESSSCLPQPEAEARRQSTSGHAPTPSKSSTTPTTTPSTVSSMAVPKQPSKASAPAPKPAVFTFGQDGGGGNFGYNPQQPTPTPQTPTPASKKPTSGNKKSTPVSTPGINAAAARPADILNNFRKRPLLADEERDRLEKQALSALAALGHNITVSDLGKLNPPDLYEKEMDVMAEVRAYFHVAYKRVIDSVPMAIDHTFLFAFAETLQDFLIEKLGLGTANAAALCKAYLAEDPNIVTERAELTSKKHRLDNIQKELYNFDLS</sequence>
<feature type="domain" description="Dynamin-type G" evidence="5">
    <location>
        <begin position="34"/>
        <end position="340"/>
    </location>
</feature>
<organism evidence="6 7">
    <name type="scientific">Somion occarium</name>
    <dbReference type="NCBI Taxonomy" id="3059160"/>
    <lineage>
        <taxon>Eukaryota</taxon>
        <taxon>Fungi</taxon>
        <taxon>Dikarya</taxon>
        <taxon>Basidiomycota</taxon>
        <taxon>Agaricomycotina</taxon>
        <taxon>Agaricomycetes</taxon>
        <taxon>Polyporales</taxon>
        <taxon>Cerrenaceae</taxon>
        <taxon>Somion</taxon>
    </lineage>
</organism>
<evidence type="ECO:0000259" key="4">
    <source>
        <dbReference type="PROSITE" id="PS51388"/>
    </source>
</evidence>
<dbReference type="InterPro" id="IPR001401">
    <property type="entry name" value="Dynamin_GTPase"/>
</dbReference>
<reference evidence="7" key="1">
    <citation type="submission" date="2024-04" db="EMBL/GenBank/DDBJ databases">
        <authorList>
            <person name="Shaw F."/>
            <person name="Minotto A."/>
        </authorList>
    </citation>
    <scope>NUCLEOTIDE SEQUENCE [LARGE SCALE GENOMIC DNA]</scope>
</reference>
<evidence type="ECO:0000256" key="2">
    <source>
        <dbReference type="ARBA" id="ARBA00023134"/>
    </source>
</evidence>
<dbReference type="PANTHER" id="PTHR11566">
    <property type="entry name" value="DYNAMIN"/>
    <property type="match status" value="1"/>
</dbReference>
<evidence type="ECO:0000256" key="3">
    <source>
        <dbReference type="SAM" id="MobiDB-lite"/>
    </source>
</evidence>
<evidence type="ECO:0000256" key="1">
    <source>
        <dbReference type="ARBA" id="ARBA00022741"/>
    </source>
</evidence>
<dbReference type="CDD" id="cd08771">
    <property type="entry name" value="DLP_1"/>
    <property type="match status" value="1"/>
</dbReference>
<dbReference type="SUPFAM" id="SSF52540">
    <property type="entry name" value="P-loop containing nucleoside triphosphate hydrolases"/>
    <property type="match status" value="1"/>
</dbReference>
<dbReference type="EMBL" id="OZ037953">
    <property type="protein sequence ID" value="CAL1698672.1"/>
    <property type="molecule type" value="Genomic_DNA"/>
</dbReference>
<dbReference type="InterPro" id="IPR000375">
    <property type="entry name" value="Dynamin_stalk"/>
</dbReference>
<proteinExistence type="predicted"/>
<keyword evidence="7" id="KW-1185">Reference proteome</keyword>
<dbReference type="SMART" id="SM00053">
    <property type="entry name" value="DYNc"/>
    <property type="match status" value="1"/>
</dbReference>
<dbReference type="InterPro" id="IPR022812">
    <property type="entry name" value="Dynamin"/>
</dbReference>
<dbReference type="PANTHER" id="PTHR11566:SF21">
    <property type="entry name" value="DYNAMIN RELATED PROTEIN 1, ISOFORM A"/>
    <property type="match status" value="1"/>
</dbReference>
<dbReference type="Pfam" id="PF02212">
    <property type="entry name" value="GED"/>
    <property type="match status" value="1"/>
</dbReference>
<dbReference type="Gene3D" id="3.40.50.300">
    <property type="entry name" value="P-loop containing nucleotide triphosphate hydrolases"/>
    <property type="match status" value="1"/>
</dbReference>
<dbReference type="Gene3D" id="1.20.120.1240">
    <property type="entry name" value="Dynamin, middle domain"/>
    <property type="match status" value="2"/>
</dbReference>
<evidence type="ECO:0000313" key="7">
    <source>
        <dbReference type="Proteomes" id="UP001497453"/>
    </source>
</evidence>
<name>A0ABP1CSK3_9APHY</name>
<keyword evidence="2" id="KW-0342">GTP-binding</keyword>
<dbReference type="InterPro" id="IPR027417">
    <property type="entry name" value="P-loop_NTPase"/>
</dbReference>
<gene>
    <name evidence="6" type="ORF">GFSPODELE1_LOCUS2262</name>
</gene>
<feature type="compositionally biased region" description="Polar residues" evidence="3">
    <location>
        <begin position="716"/>
        <end position="731"/>
    </location>
</feature>
<feature type="region of interest" description="Disordered" evidence="3">
    <location>
        <begin position="587"/>
        <end position="736"/>
    </location>
</feature>
<dbReference type="Pfam" id="PF00350">
    <property type="entry name" value="Dynamin_N"/>
    <property type="match status" value="1"/>
</dbReference>
<evidence type="ECO:0000313" key="6">
    <source>
        <dbReference type="EMBL" id="CAL1698672.1"/>
    </source>
</evidence>
<feature type="compositionally biased region" description="Low complexity" evidence="3">
    <location>
        <begin position="647"/>
        <end position="688"/>
    </location>
</feature>
<dbReference type="Pfam" id="PF01031">
    <property type="entry name" value="Dynamin_M"/>
    <property type="match status" value="2"/>
</dbReference>
<dbReference type="PROSITE" id="PS51388">
    <property type="entry name" value="GED"/>
    <property type="match status" value="1"/>
</dbReference>
<dbReference type="InterPro" id="IPR003130">
    <property type="entry name" value="GED"/>
</dbReference>
<keyword evidence="1" id="KW-0547">Nucleotide-binding</keyword>
<feature type="domain" description="GED" evidence="4">
    <location>
        <begin position="792"/>
        <end position="886"/>
    </location>
</feature>
<dbReference type="InterPro" id="IPR030381">
    <property type="entry name" value="G_DYNAMIN_dom"/>
</dbReference>